<name>A0A7X0HIH2_9ACTN</name>
<evidence type="ECO:0000313" key="2">
    <source>
        <dbReference type="EMBL" id="MBB6438206.1"/>
    </source>
</evidence>
<gene>
    <name evidence="2" type="ORF">HNQ79_004710</name>
</gene>
<dbReference type="Proteomes" id="UP000540423">
    <property type="component" value="Unassembled WGS sequence"/>
</dbReference>
<dbReference type="SMART" id="SM01012">
    <property type="entry name" value="ANTAR"/>
    <property type="match status" value="1"/>
</dbReference>
<dbReference type="SUPFAM" id="SSF55781">
    <property type="entry name" value="GAF domain-like"/>
    <property type="match status" value="1"/>
</dbReference>
<proteinExistence type="predicted"/>
<feature type="domain" description="ANTAR" evidence="1">
    <location>
        <begin position="60"/>
        <end position="139"/>
    </location>
</feature>
<dbReference type="EMBL" id="JACHEM010000012">
    <property type="protein sequence ID" value="MBB6438206.1"/>
    <property type="molecule type" value="Genomic_DNA"/>
</dbReference>
<protein>
    <recommendedName>
        <fullName evidence="1">ANTAR domain-containing protein</fullName>
    </recommendedName>
</protein>
<keyword evidence="3" id="KW-1185">Reference proteome</keyword>
<organism evidence="2 3">
    <name type="scientific">Streptomyces candidus</name>
    <dbReference type="NCBI Taxonomy" id="67283"/>
    <lineage>
        <taxon>Bacteria</taxon>
        <taxon>Bacillati</taxon>
        <taxon>Actinomycetota</taxon>
        <taxon>Actinomycetes</taxon>
        <taxon>Kitasatosporales</taxon>
        <taxon>Streptomycetaceae</taxon>
        <taxon>Streptomyces</taxon>
    </lineage>
</organism>
<dbReference type="InterPro" id="IPR005561">
    <property type="entry name" value="ANTAR"/>
</dbReference>
<evidence type="ECO:0000259" key="1">
    <source>
        <dbReference type="SMART" id="SM01012"/>
    </source>
</evidence>
<dbReference type="RefSeq" id="WP_185034120.1">
    <property type="nucleotide sequence ID" value="NZ_BNBN01000003.1"/>
</dbReference>
<dbReference type="AlphaFoldDB" id="A0A7X0HIH2"/>
<evidence type="ECO:0000313" key="3">
    <source>
        <dbReference type="Proteomes" id="UP000540423"/>
    </source>
</evidence>
<comment type="caution">
    <text evidence="2">The sequence shown here is derived from an EMBL/GenBank/DDBJ whole genome shotgun (WGS) entry which is preliminary data.</text>
</comment>
<accession>A0A7X0HIH2</accession>
<reference evidence="2 3" key="1">
    <citation type="submission" date="2020-08" db="EMBL/GenBank/DDBJ databases">
        <title>Genomic Encyclopedia of Type Strains, Phase IV (KMG-IV): sequencing the most valuable type-strain genomes for metagenomic binning, comparative biology and taxonomic classification.</title>
        <authorList>
            <person name="Goeker M."/>
        </authorList>
    </citation>
    <scope>NUCLEOTIDE SEQUENCE [LARGE SCALE GENOMIC DNA]</scope>
    <source>
        <strain evidence="2 3">DSM 40141</strain>
    </source>
</reference>
<dbReference type="GO" id="GO:0003723">
    <property type="term" value="F:RNA binding"/>
    <property type="evidence" value="ECO:0007669"/>
    <property type="project" value="InterPro"/>
</dbReference>
<sequence>MLAGVRHLPHSRWAGFVPGAVGLGVQSVFGLPLRLGAVRVGALTGHRCEARDLTDEGLTAALALRDALTHHLPATSSRGGTGVQVRDEPHGTPHRAVVHQATGMLCVDLGADLATALGRLRAYAFARGRPSVAVARDAVARRLRPADDRGRRDTGREPP</sequence>